<dbReference type="GO" id="GO:0016740">
    <property type="term" value="F:transferase activity"/>
    <property type="evidence" value="ECO:0007669"/>
    <property type="project" value="UniProtKB-KW"/>
</dbReference>
<dbReference type="STRING" id="201973.SAMN04488025_10342"/>
<dbReference type="InterPro" id="IPR001455">
    <property type="entry name" value="TusA-like"/>
</dbReference>
<dbReference type="EMBL" id="FOOK01000003">
    <property type="protein sequence ID" value="SFF70449.1"/>
    <property type="molecule type" value="Genomic_DNA"/>
</dbReference>
<name>A0A1I2KVU7_9BACL</name>
<dbReference type="Proteomes" id="UP000198661">
    <property type="component" value="Unassembled WGS sequence"/>
</dbReference>
<evidence type="ECO:0000313" key="3">
    <source>
        <dbReference type="Proteomes" id="UP000198661"/>
    </source>
</evidence>
<evidence type="ECO:0000259" key="1">
    <source>
        <dbReference type="Pfam" id="PF01206"/>
    </source>
</evidence>
<dbReference type="Pfam" id="PF01206">
    <property type="entry name" value="TusA"/>
    <property type="match status" value="1"/>
</dbReference>
<sequence>MIYALDALGQMKAGEVLLVIADCPQSFRSVPEEVVKHGYELLSEPEQQGQDLYFYIRVPGSG</sequence>
<gene>
    <name evidence="2" type="ORF">SAMN04488025_10342</name>
</gene>
<dbReference type="RefSeq" id="WP_245751980.1">
    <property type="nucleotide sequence ID" value="NZ_FOOK01000003.1"/>
</dbReference>
<keyword evidence="2" id="KW-0808">Transferase</keyword>
<dbReference type="Gene3D" id="3.30.110.40">
    <property type="entry name" value="TusA-like domain"/>
    <property type="match status" value="1"/>
</dbReference>
<dbReference type="InterPro" id="IPR036868">
    <property type="entry name" value="TusA-like_sf"/>
</dbReference>
<keyword evidence="3" id="KW-1185">Reference proteome</keyword>
<evidence type="ECO:0000313" key="2">
    <source>
        <dbReference type="EMBL" id="SFF70449.1"/>
    </source>
</evidence>
<feature type="domain" description="UPF0033" evidence="1">
    <location>
        <begin position="2"/>
        <end position="57"/>
    </location>
</feature>
<protein>
    <submittedName>
        <fullName evidence="2">TusA-related sulfurtransferase</fullName>
    </submittedName>
</protein>
<reference evidence="2 3" key="1">
    <citation type="submission" date="2016-10" db="EMBL/GenBank/DDBJ databases">
        <authorList>
            <person name="de Groot N.N."/>
        </authorList>
    </citation>
    <scope>NUCLEOTIDE SEQUENCE [LARGE SCALE GENOMIC DNA]</scope>
    <source>
        <strain evidence="2 3">DSM 44945</strain>
    </source>
</reference>
<accession>A0A1I2KVU7</accession>
<organism evidence="2 3">
    <name type="scientific">Planifilum fulgidum</name>
    <dbReference type="NCBI Taxonomy" id="201973"/>
    <lineage>
        <taxon>Bacteria</taxon>
        <taxon>Bacillati</taxon>
        <taxon>Bacillota</taxon>
        <taxon>Bacilli</taxon>
        <taxon>Bacillales</taxon>
        <taxon>Thermoactinomycetaceae</taxon>
        <taxon>Planifilum</taxon>
    </lineage>
</organism>
<dbReference type="AlphaFoldDB" id="A0A1I2KVU7"/>
<dbReference type="SUPFAM" id="SSF64307">
    <property type="entry name" value="SirA-like"/>
    <property type="match status" value="1"/>
</dbReference>
<proteinExistence type="predicted"/>